<evidence type="ECO:0000313" key="2">
    <source>
        <dbReference type="EMBL" id="MPC35751.1"/>
    </source>
</evidence>
<sequence>MEKGLCDPPCQGWRFPTLHSVSTRLGPVSDYDDFYDACLTFNEDTSGPDPPGPAVALPSSTIYKLRAATILHWSVARSLEDRHPSSLSLSLLLISHIPTYHHRPATLMTGVPARRRLSTSPSHEHQQRGARGGGVGERLLPNVMSKTSEEETFLFRPISHPRVVMLGEGSEKLL</sequence>
<protein>
    <submittedName>
        <fullName evidence="2">Uncharacterized protein</fullName>
    </submittedName>
</protein>
<keyword evidence="3" id="KW-1185">Reference proteome</keyword>
<evidence type="ECO:0000313" key="3">
    <source>
        <dbReference type="Proteomes" id="UP000324222"/>
    </source>
</evidence>
<dbReference type="AlphaFoldDB" id="A0A5B7EMN8"/>
<accession>A0A5B7EMN8</accession>
<comment type="caution">
    <text evidence="2">The sequence shown here is derived from an EMBL/GenBank/DDBJ whole genome shotgun (WGS) entry which is preliminary data.</text>
</comment>
<evidence type="ECO:0000256" key="1">
    <source>
        <dbReference type="SAM" id="MobiDB-lite"/>
    </source>
</evidence>
<organism evidence="2 3">
    <name type="scientific">Portunus trituberculatus</name>
    <name type="common">Swimming crab</name>
    <name type="synonym">Neptunus trituberculatus</name>
    <dbReference type="NCBI Taxonomy" id="210409"/>
    <lineage>
        <taxon>Eukaryota</taxon>
        <taxon>Metazoa</taxon>
        <taxon>Ecdysozoa</taxon>
        <taxon>Arthropoda</taxon>
        <taxon>Crustacea</taxon>
        <taxon>Multicrustacea</taxon>
        <taxon>Malacostraca</taxon>
        <taxon>Eumalacostraca</taxon>
        <taxon>Eucarida</taxon>
        <taxon>Decapoda</taxon>
        <taxon>Pleocyemata</taxon>
        <taxon>Brachyura</taxon>
        <taxon>Eubrachyura</taxon>
        <taxon>Portunoidea</taxon>
        <taxon>Portunidae</taxon>
        <taxon>Portuninae</taxon>
        <taxon>Portunus</taxon>
    </lineage>
</organism>
<gene>
    <name evidence="2" type="ORF">E2C01_029186</name>
</gene>
<proteinExistence type="predicted"/>
<reference evidence="2 3" key="1">
    <citation type="submission" date="2019-05" db="EMBL/GenBank/DDBJ databases">
        <title>Another draft genome of Portunus trituberculatus and its Hox gene families provides insights of decapod evolution.</title>
        <authorList>
            <person name="Jeong J.-H."/>
            <person name="Song I."/>
            <person name="Kim S."/>
            <person name="Choi T."/>
            <person name="Kim D."/>
            <person name="Ryu S."/>
            <person name="Kim W."/>
        </authorList>
    </citation>
    <scope>NUCLEOTIDE SEQUENCE [LARGE SCALE GENOMIC DNA]</scope>
    <source>
        <tissue evidence="2">Muscle</tissue>
    </source>
</reference>
<dbReference type="Proteomes" id="UP000324222">
    <property type="component" value="Unassembled WGS sequence"/>
</dbReference>
<feature type="region of interest" description="Disordered" evidence="1">
    <location>
        <begin position="116"/>
        <end position="138"/>
    </location>
</feature>
<name>A0A5B7EMN8_PORTR</name>
<dbReference type="EMBL" id="VSRR010003339">
    <property type="protein sequence ID" value="MPC35751.1"/>
    <property type="molecule type" value="Genomic_DNA"/>
</dbReference>